<dbReference type="Gene3D" id="1.25.40.20">
    <property type="entry name" value="Ankyrin repeat-containing domain"/>
    <property type="match status" value="1"/>
</dbReference>
<dbReference type="PROSITE" id="PS50297">
    <property type="entry name" value="ANK_REP_REGION"/>
    <property type="match status" value="2"/>
</dbReference>
<feature type="domain" description="Nephrocystin 3-like N-terminal" evidence="4">
    <location>
        <begin position="356"/>
        <end position="445"/>
    </location>
</feature>
<evidence type="ECO:0000259" key="4">
    <source>
        <dbReference type="Pfam" id="PF24883"/>
    </source>
</evidence>
<evidence type="ECO:0000313" key="5">
    <source>
        <dbReference type="EMBL" id="GAD99159.1"/>
    </source>
</evidence>
<sequence>MVDTLLGLTHIPRGANQKWGSLELNCNTLILESCNRAAQQHADPLVVYLRPSPFCLKSFGLTSTVVNLTVIPSHETSLSKKTIISRENIICGSLSAHVYWNSDQAFCARDANMRTGFRGLFSVLRKKDPDISGQIKVTHVAQLINEVINDLFDEILCHLANSNCFNIETAPTIFLIYAHPSVVGEADAEISLKLIEWLKTIRAKLRSDRSPAGTGVSRGHGLDEYENAAHNILWTQLCLLPEESYNKSVDKVVLCFSDVLGQYYKGMIGSQLNNYRQELKNAYACAPKNPVQPFQIYSRMNQIVNRYARTDNFHHVLTELVFLEIRKRDNDNHGIIPVILNGDSDLFQTIPGFESIQQNPCAVDHILKAYREDNERFTADFTIMWDLFIAVATDKRLGPTFCIIDGLDECEVTTQRILIESITGFFDRQQGKDTFSRLKIFLSSRPYTSIERNFRRFPTVSLNEPSDINAMNLDLEVFIRTKSHEICSERWLCKEKEEKLCQSLLSNADKTFLWVSLIPDMLREDSITPGNSEIDFHQTISRLPEKLEDVYQNLLRKSKHPEDTRTILQMVVCAIRPLTLAELDMAIIIRPYFEEFDDISTRLRDNNSDDWLKNLCGPIIRVINSRVYLVHNTAKEYLMGSGIIGSPNNSWKNSLRMEESSSVVAQRCVWYLRFLERLKANPHHDGKTDRPNKIHEAEVFFDYSAKYWGIHLKECEADVKQDLLKSAHELVKIPGMITTFLGSFHISAPTGPTTPLIMNCYYGVSVNVRDLLHKDPNSIHIRDRHGRTALHWAVFSENLSIIQMLLENGAHTDATDLFRHTPLFWAVAFRRTDILEILLEKGANIAHTDLCSLNVLNVAVWVRTDWYNRFKDDKRPEVEDVKQSFDNMLKRVLVELVKKGILEEALSHTKLTDVQTLEIMEMAR</sequence>
<keyword evidence="1" id="KW-0677">Repeat</keyword>
<dbReference type="InterPro" id="IPR036770">
    <property type="entry name" value="Ankyrin_rpt-contain_sf"/>
</dbReference>
<dbReference type="EMBL" id="BAUL01000282">
    <property type="protein sequence ID" value="GAD99159.1"/>
    <property type="molecule type" value="Genomic_DNA"/>
</dbReference>
<dbReference type="InterPro" id="IPR056884">
    <property type="entry name" value="NPHP3-like_N"/>
</dbReference>
<protein>
    <submittedName>
        <fullName evidence="5">Uncharacterized protein</fullName>
    </submittedName>
</protein>
<dbReference type="SMART" id="SM00248">
    <property type="entry name" value="ANK"/>
    <property type="match status" value="2"/>
</dbReference>
<dbReference type="InterPro" id="IPR002110">
    <property type="entry name" value="Ankyrin_rpt"/>
</dbReference>
<dbReference type="InParanoid" id="V5FMF1"/>
<gene>
    <name evidence="5" type="ORF">PVAR5_7866</name>
</gene>
<dbReference type="Pfam" id="PF24883">
    <property type="entry name" value="NPHP3_N"/>
    <property type="match status" value="1"/>
</dbReference>
<dbReference type="HOGENOM" id="CLU_315917_0_0_1"/>
<dbReference type="OrthoDB" id="163438at2759"/>
<evidence type="ECO:0000256" key="1">
    <source>
        <dbReference type="ARBA" id="ARBA00022737"/>
    </source>
</evidence>
<name>V5FMF1_BYSSN</name>
<dbReference type="SUPFAM" id="SSF48403">
    <property type="entry name" value="Ankyrin repeat"/>
    <property type="match status" value="1"/>
</dbReference>
<dbReference type="AlphaFoldDB" id="V5FMF1"/>
<dbReference type="PANTHER" id="PTHR10039">
    <property type="entry name" value="AMELOGENIN"/>
    <property type="match status" value="1"/>
</dbReference>
<keyword evidence="2" id="KW-0040">ANK repeat</keyword>
<feature type="repeat" description="ANK" evidence="2">
    <location>
        <begin position="785"/>
        <end position="817"/>
    </location>
</feature>
<reference evidence="6" key="1">
    <citation type="journal article" date="2014" name="Genome Announc.">
        <title>Draft genome sequence of the formaldehyde-resistant fungus Byssochlamys spectabilis No. 5 (anamorph Paecilomyces variotii No. 5) (NBRC109023).</title>
        <authorList>
            <person name="Oka T."/>
            <person name="Ekino K."/>
            <person name="Fukuda K."/>
            <person name="Nomura Y."/>
        </authorList>
    </citation>
    <scope>NUCLEOTIDE SEQUENCE [LARGE SCALE GENOMIC DNA]</scope>
    <source>
        <strain evidence="6">No. 5 / NBRC 109023</strain>
    </source>
</reference>
<organism evidence="5 6">
    <name type="scientific">Byssochlamys spectabilis (strain No. 5 / NBRC 109023)</name>
    <name type="common">Paecilomyces variotii</name>
    <dbReference type="NCBI Taxonomy" id="1356009"/>
    <lineage>
        <taxon>Eukaryota</taxon>
        <taxon>Fungi</taxon>
        <taxon>Dikarya</taxon>
        <taxon>Ascomycota</taxon>
        <taxon>Pezizomycotina</taxon>
        <taxon>Eurotiomycetes</taxon>
        <taxon>Eurotiomycetidae</taxon>
        <taxon>Eurotiales</taxon>
        <taxon>Thermoascaceae</taxon>
        <taxon>Paecilomyces</taxon>
    </lineage>
</organism>
<dbReference type="Pfam" id="PF12796">
    <property type="entry name" value="Ank_2"/>
    <property type="match status" value="1"/>
</dbReference>
<dbReference type="PANTHER" id="PTHR10039:SF14">
    <property type="entry name" value="NACHT DOMAIN-CONTAINING PROTEIN"/>
    <property type="match status" value="1"/>
</dbReference>
<comment type="caution">
    <text evidence="5">The sequence shown here is derived from an EMBL/GenBank/DDBJ whole genome shotgun (WGS) entry which is preliminary data.</text>
</comment>
<dbReference type="eggNOG" id="KOG0504">
    <property type="taxonomic scope" value="Eukaryota"/>
</dbReference>
<dbReference type="Pfam" id="PF22939">
    <property type="entry name" value="WHD_GPIID"/>
    <property type="match status" value="1"/>
</dbReference>
<evidence type="ECO:0000313" key="6">
    <source>
        <dbReference type="Proteomes" id="UP000018001"/>
    </source>
</evidence>
<proteinExistence type="predicted"/>
<evidence type="ECO:0000259" key="3">
    <source>
        <dbReference type="Pfam" id="PF22939"/>
    </source>
</evidence>
<accession>V5FMF1</accession>
<dbReference type="Proteomes" id="UP000018001">
    <property type="component" value="Unassembled WGS sequence"/>
</dbReference>
<keyword evidence="6" id="KW-1185">Reference proteome</keyword>
<dbReference type="InterPro" id="IPR054471">
    <property type="entry name" value="GPIID_WHD"/>
</dbReference>
<dbReference type="PROSITE" id="PS50088">
    <property type="entry name" value="ANK_REPEAT"/>
    <property type="match status" value="2"/>
</dbReference>
<evidence type="ECO:0000256" key="2">
    <source>
        <dbReference type="PROSITE-ProRule" id="PRU00023"/>
    </source>
</evidence>
<feature type="domain" description="GPI inositol-deacylase winged helix" evidence="3">
    <location>
        <begin position="556"/>
        <end position="641"/>
    </location>
</feature>
<feature type="repeat" description="ANK" evidence="2">
    <location>
        <begin position="818"/>
        <end position="850"/>
    </location>
</feature>